<evidence type="ECO:0000313" key="2">
    <source>
        <dbReference type="EMBL" id="WMV18836.1"/>
    </source>
</evidence>
<proteinExistence type="predicted"/>
<reference evidence="2" key="1">
    <citation type="submission" date="2023-08" db="EMBL/GenBank/DDBJ databases">
        <title>A de novo genome assembly of Solanum verrucosum Schlechtendal, a Mexican diploid species geographically isolated from the other diploid A-genome species in potato relatives.</title>
        <authorList>
            <person name="Hosaka K."/>
        </authorList>
    </citation>
    <scope>NUCLEOTIDE SEQUENCE</scope>
    <source>
        <tissue evidence="2">Young leaves</tissue>
    </source>
</reference>
<evidence type="ECO:0000256" key="1">
    <source>
        <dbReference type="SAM" id="MobiDB-lite"/>
    </source>
</evidence>
<gene>
    <name evidence="2" type="ORF">MTR67_012221</name>
</gene>
<dbReference type="EMBL" id="CP133614">
    <property type="protein sequence ID" value="WMV18836.1"/>
    <property type="molecule type" value="Genomic_DNA"/>
</dbReference>
<dbReference type="AlphaFoldDB" id="A0AAF0QE35"/>
<sequence>MKGVMFGKKGKLSPRYVGPYKILKGLVEKQRCRFSQGFEKESVRRGSYLGSRSSHEGQVRLPSVVQGRRSDPKISASSTDRRLPSTDRQLIDGPSIPSVDDPDNF</sequence>
<name>A0AAF0QE35_SOLVR</name>
<keyword evidence="3" id="KW-1185">Reference proteome</keyword>
<protein>
    <submittedName>
        <fullName evidence="2">Uncharacterized protein</fullName>
    </submittedName>
</protein>
<dbReference type="Proteomes" id="UP001234989">
    <property type="component" value="Chromosome 3"/>
</dbReference>
<accession>A0AAF0QE35</accession>
<evidence type="ECO:0000313" key="3">
    <source>
        <dbReference type="Proteomes" id="UP001234989"/>
    </source>
</evidence>
<feature type="region of interest" description="Disordered" evidence="1">
    <location>
        <begin position="41"/>
        <end position="105"/>
    </location>
</feature>
<organism evidence="2 3">
    <name type="scientific">Solanum verrucosum</name>
    <dbReference type="NCBI Taxonomy" id="315347"/>
    <lineage>
        <taxon>Eukaryota</taxon>
        <taxon>Viridiplantae</taxon>
        <taxon>Streptophyta</taxon>
        <taxon>Embryophyta</taxon>
        <taxon>Tracheophyta</taxon>
        <taxon>Spermatophyta</taxon>
        <taxon>Magnoliopsida</taxon>
        <taxon>eudicotyledons</taxon>
        <taxon>Gunneridae</taxon>
        <taxon>Pentapetalae</taxon>
        <taxon>asterids</taxon>
        <taxon>lamiids</taxon>
        <taxon>Solanales</taxon>
        <taxon>Solanaceae</taxon>
        <taxon>Solanoideae</taxon>
        <taxon>Solaneae</taxon>
        <taxon>Solanum</taxon>
    </lineage>
</organism>